<dbReference type="Gene3D" id="3.90.550.10">
    <property type="entry name" value="Spore Coat Polysaccharide Biosynthesis Protein SpsA, Chain A"/>
    <property type="match status" value="1"/>
</dbReference>
<dbReference type="PANTHER" id="PTHR22916:SF3">
    <property type="entry name" value="UDP-GLCNAC:BETAGAL BETA-1,3-N-ACETYLGLUCOSAMINYLTRANSFERASE-LIKE PROTEIN 1"/>
    <property type="match status" value="1"/>
</dbReference>
<feature type="domain" description="Glycosyltransferase 2-like" evidence="1">
    <location>
        <begin position="3"/>
        <end position="166"/>
    </location>
</feature>
<dbReference type="SUPFAM" id="SSF53448">
    <property type="entry name" value="Nucleotide-diphospho-sugar transferases"/>
    <property type="match status" value="1"/>
</dbReference>
<evidence type="ECO:0000259" key="1">
    <source>
        <dbReference type="Pfam" id="PF00535"/>
    </source>
</evidence>
<gene>
    <name evidence="2" type="ORF">DN412_00865</name>
</gene>
<organism evidence="2 3">
    <name type="scientific">Cupriavidus lacunae</name>
    <dbReference type="NCBI Taxonomy" id="2666307"/>
    <lineage>
        <taxon>Bacteria</taxon>
        <taxon>Pseudomonadati</taxon>
        <taxon>Pseudomonadota</taxon>
        <taxon>Betaproteobacteria</taxon>
        <taxon>Burkholderiales</taxon>
        <taxon>Burkholderiaceae</taxon>
        <taxon>Cupriavidus</taxon>
    </lineage>
</organism>
<dbReference type="CDD" id="cd04196">
    <property type="entry name" value="GT_2_like_d"/>
    <property type="match status" value="1"/>
</dbReference>
<dbReference type="GO" id="GO:0016758">
    <property type="term" value="F:hexosyltransferase activity"/>
    <property type="evidence" value="ECO:0007669"/>
    <property type="project" value="UniProtKB-ARBA"/>
</dbReference>
<sequence>MISVCIATYNGEAYIREQLDSILEQLGGGDEVVVCDDQSRDRTLEIIAGYQDSRIRVYRNEARLGHVRNFERAMSLSKGEFIFLSDQDDVWLPGRVQLMMSRLMEDSDVELVASNFDLIDPNGLRVGEFRKLGAVKVSRFGQIFAIFAGRAPYFGCTFLLKRTLLESCLPIPRGIESHDIWFALVASSVGKVVNLPVPTLLHRIHGGNLTAEKRRALAVVLGSRLLFLKSLVLRIASLKLKIA</sequence>
<keyword evidence="3" id="KW-1185">Reference proteome</keyword>
<dbReference type="RefSeq" id="WP_115012781.1">
    <property type="nucleotide sequence ID" value="NZ_QKWJ01000001.1"/>
</dbReference>
<dbReference type="AlphaFoldDB" id="A0A370P2P4"/>
<dbReference type="PANTHER" id="PTHR22916">
    <property type="entry name" value="GLYCOSYLTRANSFERASE"/>
    <property type="match status" value="1"/>
</dbReference>
<evidence type="ECO:0000313" key="3">
    <source>
        <dbReference type="Proteomes" id="UP000255165"/>
    </source>
</evidence>
<reference evidence="2 3" key="1">
    <citation type="submission" date="2018-06" db="EMBL/GenBank/DDBJ databases">
        <authorList>
            <person name="Feng T."/>
            <person name="Jeon C.O."/>
        </authorList>
    </citation>
    <scope>NUCLEOTIDE SEQUENCE [LARGE SCALE GENOMIC DNA]</scope>
    <source>
        <strain evidence="2 3">S23</strain>
    </source>
</reference>
<accession>A0A370P2P4</accession>
<dbReference type="InterPro" id="IPR029044">
    <property type="entry name" value="Nucleotide-diphossugar_trans"/>
</dbReference>
<evidence type="ECO:0000313" key="2">
    <source>
        <dbReference type="EMBL" id="RDK12132.1"/>
    </source>
</evidence>
<comment type="caution">
    <text evidence="2">The sequence shown here is derived from an EMBL/GenBank/DDBJ whole genome shotgun (WGS) entry which is preliminary data.</text>
</comment>
<dbReference type="Pfam" id="PF00535">
    <property type="entry name" value="Glycos_transf_2"/>
    <property type="match status" value="1"/>
</dbReference>
<dbReference type="InterPro" id="IPR001173">
    <property type="entry name" value="Glyco_trans_2-like"/>
</dbReference>
<dbReference type="EMBL" id="QKWJ01000001">
    <property type="protein sequence ID" value="RDK12132.1"/>
    <property type="molecule type" value="Genomic_DNA"/>
</dbReference>
<keyword evidence="2" id="KW-0808">Transferase</keyword>
<protein>
    <submittedName>
        <fullName evidence="2">Glycosyltransferase family 2 protein</fullName>
    </submittedName>
</protein>
<dbReference type="Proteomes" id="UP000255165">
    <property type="component" value="Unassembled WGS sequence"/>
</dbReference>
<proteinExistence type="predicted"/>
<name>A0A370P2P4_9BURK</name>